<dbReference type="AlphaFoldDB" id="A0A834H2P9"/>
<dbReference type="SMART" id="SM00256">
    <property type="entry name" value="FBOX"/>
    <property type="match status" value="1"/>
</dbReference>
<accession>A0A834H2P9</accession>
<proteinExistence type="predicted"/>
<comment type="caution">
    <text evidence="3">The sequence shown here is derived from an EMBL/GenBank/DDBJ whole genome shotgun (WGS) entry which is preliminary data.</text>
</comment>
<gene>
    <name evidence="3" type="ORF">RHSIM_Rhsim04G0209100</name>
</gene>
<dbReference type="PROSITE" id="PS50181">
    <property type="entry name" value="FBOX"/>
    <property type="match status" value="1"/>
</dbReference>
<dbReference type="SUPFAM" id="SSF81383">
    <property type="entry name" value="F-box domain"/>
    <property type="match status" value="1"/>
</dbReference>
<organism evidence="3 4">
    <name type="scientific">Rhododendron simsii</name>
    <name type="common">Sims's rhododendron</name>
    <dbReference type="NCBI Taxonomy" id="118357"/>
    <lineage>
        <taxon>Eukaryota</taxon>
        <taxon>Viridiplantae</taxon>
        <taxon>Streptophyta</taxon>
        <taxon>Embryophyta</taxon>
        <taxon>Tracheophyta</taxon>
        <taxon>Spermatophyta</taxon>
        <taxon>Magnoliopsida</taxon>
        <taxon>eudicotyledons</taxon>
        <taxon>Gunneridae</taxon>
        <taxon>Pentapetalae</taxon>
        <taxon>asterids</taxon>
        <taxon>Ericales</taxon>
        <taxon>Ericaceae</taxon>
        <taxon>Ericoideae</taxon>
        <taxon>Rhodoreae</taxon>
        <taxon>Rhododendron</taxon>
    </lineage>
</organism>
<dbReference type="InterPro" id="IPR036047">
    <property type="entry name" value="F-box-like_dom_sf"/>
</dbReference>
<dbReference type="PANTHER" id="PTHR31672:SF13">
    <property type="entry name" value="F-BOX PROTEIN CPR30-LIKE"/>
    <property type="match status" value="1"/>
</dbReference>
<dbReference type="Pfam" id="PF00646">
    <property type="entry name" value="F-box"/>
    <property type="match status" value="1"/>
</dbReference>
<sequence length="452" mass="51239">MDSPLLPEDILLDIFSRLPVNHVLRLRSLSHHLRRSLSTPHFARLHLRHQLRRRRLAIFESREPPSSVAFRCVHTEAHSDQPVISWGDSFKYSYPNARIWNSCDGLILFSISDKSFFAFNPSTRDRQLLRHIPPLCRSEDRKYSLLLGLGFDALVDEYKVAGAVVYWGDYRDDSFVFCSSLNNSRLINKRFEYAVAVEYSPGTSVNGVLYWLVERHAGDWGFEARPPPVIVYFDFAANVFVEMAAQLPYEPDVYEYDLVVLRGSLCVVCHRGLQGEGWGLQVEVWELGKCGDMDVWVRLFVVINGESLVFRTLKPLCFTEEGEVIMAVDRKRLVVYNLKERTHRLLFCHPEVKQIWGKPDGFEVAVYVESLVSPRSASKGYGAITEHSSTGTSGASLFSISLFLFGLRLIYVLVFIAYVMGFACLLCGIGTFTNSLACGSKPTTKKIASPKP</sequence>
<dbReference type="PANTHER" id="PTHR31672">
    <property type="entry name" value="BNACNNG10540D PROTEIN"/>
    <property type="match status" value="1"/>
</dbReference>
<reference evidence="3" key="1">
    <citation type="submission" date="2019-11" db="EMBL/GenBank/DDBJ databases">
        <authorList>
            <person name="Liu Y."/>
            <person name="Hou J."/>
            <person name="Li T.-Q."/>
            <person name="Guan C.-H."/>
            <person name="Wu X."/>
            <person name="Wu H.-Z."/>
            <person name="Ling F."/>
            <person name="Zhang R."/>
            <person name="Shi X.-G."/>
            <person name="Ren J.-P."/>
            <person name="Chen E.-F."/>
            <person name="Sun J.-M."/>
        </authorList>
    </citation>
    <scope>NUCLEOTIDE SEQUENCE</scope>
    <source>
        <strain evidence="3">Adult_tree_wgs_1</strain>
        <tissue evidence="3">Leaves</tissue>
    </source>
</reference>
<feature type="domain" description="F-box" evidence="2">
    <location>
        <begin position="1"/>
        <end position="45"/>
    </location>
</feature>
<dbReference type="InterPro" id="IPR017451">
    <property type="entry name" value="F-box-assoc_interact_dom"/>
</dbReference>
<dbReference type="NCBIfam" id="TIGR01640">
    <property type="entry name" value="F_box_assoc_1"/>
    <property type="match status" value="1"/>
</dbReference>
<evidence type="ECO:0000313" key="4">
    <source>
        <dbReference type="Proteomes" id="UP000626092"/>
    </source>
</evidence>
<keyword evidence="4" id="KW-1185">Reference proteome</keyword>
<feature type="transmembrane region" description="Helical" evidence="1">
    <location>
        <begin position="409"/>
        <end position="432"/>
    </location>
</feature>
<evidence type="ECO:0000313" key="3">
    <source>
        <dbReference type="EMBL" id="KAF7145833.1"/>
    </source>
</evidence>
<evidence type="ECO:0000259" key="2">
    <source>
        <dbReference type="PROSITE" id="PS50181"/>
    </source>
</evidence>
<keyword evidence="1" id="KW-1133">Transmembrane helix</keyword>
<dbReference type="InterPro" id="IPR006527">
    <property type="entry name" value="F-box-assoc_dom_typ1"/>
</dbReference>
<keyword evidence="1" id="KW-0812">Transmembrane</keyword>
<dbReference type="EMBL" id="WJXA01000004">
    <property type="protein sequence ID" value="KAF7145833.1"/>
    <property type="molecule type" value="Genomic_DNA"/>
</dbReference>
<dbReference type="Pfam" id="PF07734">
    <property type="entry name" value="FBA_1"/>
    <property type="match status" value="1"/>
</dbReference>
<dbReference type="InterPro" id="IPR001810">
    <property type="entry name" value="F-box_dom"/>
</dbReference>
<keyword evidence="1" id="KW-0472">Membrane</keyword>
<dbReference type="OrthoDB" id="591557at2759"/>
<name>A0A834H2P9_RHOSS</name>
<dbReference type="InterPro" id="IPR050796">
    <property type="entry name" value="SCF_F-box_component"/>
</dbReference>
<dbReference type="Proteomes" id="UP000626092">
    <property type="component" value="Unassembled WGS sequence"/>
</dbReference>
<protein>
    <recommendedName>
        <fullName evidence="2">F-box domain-containing protein</fullName>
    </recommendedName>
</protein>
<dbReference type="Gene3D" id="1.20.1280.50">
    <property type="match status" value="1"/>
</dbReference>
<evidence type="ECO:0000256" key="1">
    <source>
        <dbReference type="SAM" id="Phobius"/>
    </source>
</evidence>